<accession>A0A0G2ETS8</accession>
<keyword evidence="1" id="KW-0812">Transmembrane</keyword>
<organism evidence="2 3">
    <name type="scientific">Diplodia seriata</name>
    <dbReference type="NCBI Taxonomy" id="420778"/>
    <lineage>
        <taxon>Eukaryota</taxon>
        <taxon>Fungi</taxon>
        <taxon>Dikarya</taxon>
        <taxon>Ascomycota</taxon>
        <taxon>Pezizomycotina</taxon>
        <taxon>Dothideomycetes</taxon>
        <taxon>Dothideomycetes incertae sedis</taxon>
        <taxon>Botryosphaeriales</taxon>
        <taxon>Botryosphaeriaceae</taxon>
        <taxon>Diplodia</taxon>
    </lineage>
</organism>
<keyword evidence="1" id="KW-1133">Transmembrane helix</keyword>
<keyword evidence="1" id="KW-0472">Membrane</keyword>
<feature type="transmembrane region" description="Helical" evidence="1">
    <location>
        <begin position="52"/>
        <end position="72"/>
    </location>
</feature>
<reference evidence="2 3" key="1">
    <citation type="submission" date="2015-03" db="EMBL/GenBank/DDBJ databases">
        <authorList>
            <person name="Morales-Cruz A."/>
            <person name="Amrine K.C."/>
            <person name="Cantu D."/>
        </authorList>
    </citation>
    <scope>NUCLEOTIDE SEQUENCE [LARGE SCALE GENOMIC DNA]</scope>
    <source>
        <strain evidence="2">DS831</strain>
    </source>
</reference>
<evidence type="ECO:0008006" key="4">
    <source>
        <dbReference type="Google" id="ProtNLM"/>
    </source>
</evidence>
<gene>
    <name evidence="2" type="ORF">UCDDS831_g01637</name>
</gene>
<sequence>MSTTTLPRTRALLTTLRHAIKNALPKESHPVGRVPTTTAPYKSDWRRAWYRMGLAATLYVPLAGSVMFWPFAVRTLAMPGGFGHAYGWGRTKAWWEEEDQ</sequence>
<evidence type="ECO:0000313" key="2">
    <source>
        <dbReference type="EMBL" id="KKY26127.1"/>
    </source>
</evidence>
<dbReference type="Proteomes" id="UP000034182">
    <property type="component" value="Unassembled WGS sequence"/>
</dbReference>
<name>A0A0G2ETS8_9PEZI</name>
<comment type="caution">
    <text evidence="2">The sequence shown here is derived from an EMBL/GenBank/DDBJ whole genome shotgun (WGS) entry which is preliminary data.</text>
</comment>
<evidence type="ECO:0000256" key="1">
    <source>
        <dbReference type="SAM" id="Phobius"/>
    </source>
</evidence>
<dbReference type="EMBL" id="LAQI01000033">
    <property type="protein sequence ID" value="KKY26127.1"/>
    <property type="molecule type" value="Genomic_DNA"/>
</dbReference>
<dbReference type="AlphaFoldDB" id="A0A0G2ETS8"/>
<evidence type="ECO:0000313" key="3">
    <source>
        <dbReference type="Proteomes" id="UP000034182"/>
    </source>
</evidence>
<protein>
    <recommendedName>
        <fullName evidence="4">Transmembrane protein</fullName>
    </recommendedName>
</protein>
<proteinExistence type="predicted"/>
<reference evidence="2 3" key="2">
    <citation type="submission" date="2015-05" db="EMBL/GenBank/DDBJ databases">
        <title>Distinctive expansion of gene families associated with plant cell wall degradation and secondary metabolism in the genomes of grapevine trunk pathogens.</title>
        <authorList>
            <person name="Lawrence D.P."/>
            <person name="Travadon R."/>
            <person name="Rolshausen P.E."/>
            <person name="Baumgartner K."/>
        </authorList>
    </citation>
    <scope>NUCLEOTIDE SEQUENCE [LARGE SCALE GENOMIC DNA]</scope>
    <source>
        <strain evidence="2">DS831</strain>
    </source>
</reference>